<reference evidence="3" key="1">
    <citation type="submission" date="2025-08" db="UniProtKB">
        <authorList>
            <consortium name="RefSeq"/>
        </authorList>
    </citation>
    <scope>IDENTIFICATION</scope>
</reference>
<dbReference type="SUPFAM" id="SSF47353">
    <property type="entry name" value="Retrovirus capsid dimerization domain-like"/>
    <property type="match status" value="1"/>
</dbReference>
<dbReference type="InParanoid" id="A0A6P8X1X4"/>
<dbReference type="InterPro" id="IPR038269">
    <property type="entry name" value="SCAN_sf"/>
</dbReference>
<dbReference type="GO" id="GO:0008270">
    <property type="term" value="F:zinc ion binding"/>
    <property type="evidence" value="ECO:0007669"/>
    <property type="project" value="InterPro"/>
</dbReference>
<evidence type="ECO:0000313" key="2">
    <source>
        <dbReference type="Proteomes" id="UP000515161"/>
    </source>
</evidence>
<dbReference type="GeneID" id="117560934"/>
<dbReference type="RefSeq" id="XP_034093962.1">
    <property type="nucleotide sequence ID" value="XM_034238071.1"/>
</dbReference>
<dbReference type="PANTHER" id="PTHR46888:SF13">
    <property type="entry name" value="RIBONUCLEASE H"/>
    <property type="match status" value="1"/>
</dbReference>
<dbReference type="InterPro" id="IPR001878">
    <property type="entry name" value="Znf_CCHC"/>
</dbReference>
<sequence>MRQLELQAAGMGDSAVTPSGPAASFDVSRHISLVPVFRESEVEVYFGAFERIAAALHWPEDVWAILLQCKLVGKAQAACSSLSVEDSLVYEKVKGAILRAYELVPEAYRQRFRGMKKASGQTYVDFAREKKALFDRWCRACRADDIASVCELMMLEEFKHCVPERTVVYLNEQKVTTLQQAATLADEFALIHKSVFFQRDPPQRDTYRRAPDNYVPCASVPLLGPRINRACHFCLDPGHMIADCAAWKRKQTVDGRRPEGVGLVTAVCPSGRATVNKGPDECLKPKVYPQGSYPHCRARNGRVTRAQSVSLPGPDTKRLCFFCLDPGHLAAECDAWKQQVAASKHPMVCW</sequence>
<name>A0A6P8X1X4_GYMAC</name>
<keyword evidence="2" id="KW-1185">Reference proteome</keyword>
<dbReference type="InterPro" id="IPR003309">
    <property type="entry name" value="SCAN_dom"/>
</dbReference>
<dbReference type="Pfam" id="PF02023">
    <property type="entry name" value="SCAN"/>
    <property type="match status" value="1"/>
</dbReference>
<dbReference type="PANTHER" id="PTHR46888">
    <property type="entry name" value="ZINC KNUCKLE DOMAINCONTAINING PROTEIN-RELATED"/>
    <property type="match status" value="1"/>
</dbReference>
<dbReference type="GO" id="GO:0003676">
    <property type="term" value="F:nucleic acid binding"/>
    <property type="evidence" value="ECO:0007669"/>
    <property type="project" value="InterPro"/>
</dbReference>
<dbReference type="Gene3D" id="4.10.60.10">
    <property type="entry name" value="Zinc finger, CCHC-type"/>
    <property type="match status" value="1"/>
</dbReference>
<dbReference type="OrthoDB" id="8963689at2759"/>
<dbReference type="Proteomes" id="UP000515161">
    <property type="component" value="Unplaced"/>
</dbReference>
<dbReference type="AlphaFoldDB" id="A0A6P8X1X4"/>
<organism evidence="2 3">
    <name type="scientific">Gymnodraco acuticeps</name>
    <name type="common">Antarctic dragonfish</name>
    <dbReference type="NCBI Taxonomy" id="8218"/>
    <lineage>
        <taxon>Eukaryota</taxon>
        <taxon>Metazoa</taxon>
        <taxon>Chordata</taxon>
        <taxon>Craniata</taxon>
        <taxon>Vertebrata</taxon>
        <taxon>Euteleostomi</taxon>
        <taxon>Actinopterygii</taxon>
        <taxon>Neopterygii</taxon>
        <taxon>Teleostei</taxon>
        <taxon>Neoteleostei</taxon>
        <taxon>Acanthomorphata</taxon>
        <taxon>Eupercaria</taxon>
        <taxon>Perciformes</taxon>
        <taxon>Notothenioidei</taxon>
        <taxon>Bathydraconidae</taxon>
        <taxon>Gymnodraco</taxon>
    </lineage>
</organism>
<protein>
    <submittedName>
        <fullName evidence="3">Uncharacterized protein LOC117560934</fullName>
    </submittedName>
</protein>
<dbReference type="KEGG" id="gacu:117560934"/>
<evidence type="ECO:0000313" key="3">
    <source>
        <dbReference type="RefSeq" id="XP_034093962.1"/>
    </source>
</evidence>
<gene>
    <name evidence="3" type="primary">LOC117560934</name>
</gene>
<evidence type="ECO:0000259" key="1">
    <source>
        <dbReference type="SMART" id="SM00343"/>
    </source>
</evidence>
<accession>A0A6P8X1X4</accession>
<feature type="domain" description="CCHC-type" evidence="1">
    <location>
        <begin position="319"/>
        <end position="335"/>
    </location>
</feature>
<feature type="domain" description="CCHC-type" evidence="1">
    <location>
        <begin position="230"/>
        <end position="246"/>
    </location>
</feature>
<proteinExistence type="predicted"/>
<dbReference type="SMART" id="SM00343">
    <property type="entry name" value="ZnF_C2HC"/>
    <property type="match status" value="2"/>
</dbReference>
<dbReference type="Gene3D" id="1.10.4020.10">
    <property type="entry name" value="DNA breaking-rejoining enzymes"/>
    <property type="match status" value="1"/>
</dbReference>